<keyword evidence="1" id="KW-0472">Membrane</keyword>
<protein>
    <submittedName>
        <fullName evidence="2">Uncharacterized protein</fullName>
    </submittedName>
</protein>
<name>A0A074VDL4_9NEIS</name>
<reference evidence="2 3" key="1">
    <citation type="journal article" date="2014" name="PLoS Genet.">
        <title>Hidden diversity in honey bee gut symbionts detected by single-cell genomics.</title>
        <authorList>
            <person name="Engel P."/>
            <person name="Stepanauskas R."/>
            <person name="Moran N."/>
        </authorList>
    </citation>
    <scope>NUCLEOTIDE SEQUENCE [LARGE SCALE GENOMIC DNA]</scope>
    <source>
        <strain evidence="2 3">SCGC AB-598-J21</strain>
    </source>
</reference>
<proteinExistence type="predicted"/>
<dbReference type="AlphaFoldDB" id="A0A074VDL4"/>
<feature type="transmembrane region" description="Helical" evidence="1">
    <location>
        <begin position="16"/>
        <end position="33"/>
    </location>
</feature>
<gene>
    <name evidence="2" type="ORF">SASC598J21_016120</name>
</gene>
<accession>A0A074VDL4</accession>
<evidence type="ECO:0000313" key="3">
    <source>
        <dbReference type="Proteomes" id="UP000027644"/>
    </source>
</evidence>
<sequence length="64" mass="7727">MYLGEKFTLSIGFYKFYFQQYNLSISFYFGFYLHEGKKMKICHDCICVSNLRFSKPTFILRLAE</sequence>
<keyword evidence="1" id="KW-0812">Transmembrane</keyword>
<comment type="caution">
    <text evidence="2">The sequence shown here is derived from an EMBL/GenBank/DDBJ whole genome shotgun (WGS) entry which is preliminary data.</text>
</comment>
<keyword evidence="1" id="KW-1133">Transmembrane helix</keyword>
<dbReference type="EMBL" id="AVQL01000448">
    <property type="protein sequence ID" value="KEQ00590.1"/>
    <property type="molecule type" value="Genomic_DNA"/>
</dbReference>
<evidence type="ECO:0000256" key="1">
    <source>
        <dbReference type="SAM" id="Phobius"/>
    </source>
</evidence>
<organism evidence="2 3">
    <name type="scientific">Snodgrassella alvi SCGC AB-598-J21</name>
    <dbReference type="NCBI Taxonomy" id="1385367"/>
    <lineage>
        <taxon>Bacteria</taxon>
        <taxon>Pseudomonadati</taxon>
        <taxon>Pseudomonadota</taxon>
        <taxon>Betaproteobacteria</taxon>
        <taxon>Neisseriales</taxon>
        <taxon>Neisseriaceae</taxon>
        <taxon>Snodgrassella</taxon>
    </lineage>
</organism>
<evidence type="ECO:0000313" key="2">
    <source>
        <dbReference type="EMBL" id="KEQ00590.1"/>
    </source>
</evidence>
<dbReference type="Proteomes" id="UP000027644">
    <property type="component" value="Unassembled WGS sequence"/>
</dbReference>